<evidence type="ECO:0000313" key="3">
    <source>
        <dbReference type="Proteomes" id="UP000662747"/>
    </source>
</evidence>
<keyword evidence="3" id="KW-1185">Reference proteome</keyword>
<name>A0ABX7NNI1_9BACT</name>
<accession>A0ABX7NNI1</accession>
<dbReference type="Proteomes" id="UP000662747">
    <property type="component" value="Chromosome"/>
</dbReference>
<proteinExistence type="predicted"/>
<dbReference type="RefSeq" id="WP_206720612.1">
    <property type="nucleotide sequence ID" value="NZ_CP071090.1"/>
</dbReference>
<protein>
    <submittedName>
        <fullName evidence="2">Uncharacterized protein</fullName>
    </submittedName>
</protein>
<reference evidence="2 3" key="1">
    <citation type="submission" date="2021-02" db="EMBL/GenBank/DDBJ databases">
        <title>De Novo genome assembly of isolated myxobacteria.</title>
        <authorList>
            <person name="Stevens D.C."/>
        </authorList>
    </citation>
    <scope>NUCLEOTIDE SEQUENCE [LARGE SCALE GENOMIC DNA]</scope>
    <source>
        <strain evidence="3">SCPEA02</strain>
    </source>
</reference>
<sequence>MSNYHFNSRTPGSKIHTTSTGKCGKAPCDYRANAPGAPGAKAHAFSPWEAHHIICLKSIRAFGDQTKYPEFQSCISEIEDTYRRTDWCINQNLNLIPLPLKGTYKQHNPASHGLDLPCHDMHHNAKLGYQDEVTAALKRHVWARIKDAVDNSAPGQAHYSESAVLTSLQTLETRFRAIINVRGRRMGGPVAVWGMQGSTSNGWWLPFSMASDAVALARKRKWL</sequence>
<organism evidence="2 3">
    <name type="scientific">Pyxidicoccus parkwayensis</name>
    <dbReference type="NCBI Taxonomy" id="2813578"/>
    <lineage>
        <taxon>Bacteria</taxon>
        <taxon>Pseudomonadati</taxon>
        <taxon>Myxococcota</taxon>
        <taxon>Myxococcia</taxon>
        <taxon>Myxococcales</taxon>
        <taxon>Cystobacterineae</taxon>
        <taxon>Myxococcaceae</taxon>
        <taxon>Pyxidicoccus</taxon>
    </lineage>
</organism>
<gene>
    <name evidence="2" type="ORF">JY651_27145</name>
</gene>
<dbReference type="EMBL" id="CP071090">
    <property type="protein sequence ID" value="QSQ19024.1"/>
    <property type="molecule type" value="Genomic_DNA"/>
</dbReference>
<evidence type="ECO:0000256" key="1">
    <source>
        <dbReference type="SAM" id="MobiDB-lite"/>
    </source>
</evidence>
<feature type="region of interest" description="Disordered" evidence="1">
    <location>
        <begin position="1"/>
        <end position="21"/>
    </location>
</feature>
<evidence type="ECO:0000313" key="2">
    <source>
        <dbReference type="EMBL" id="QSQ19024.1"/>
    </source>
</evidence>